<evidence type="ECO:0000256" key="1">
    <source>
        <dbReference type="SAM" id="SignalP"/>
    </source>
</evidence>
<gene>
    <name evidence="2" type="ORF">BLGHR1_15990</name>
</gene>
<evidence type="ECO:0000313" key="3">
    <source>
        <dbReference type="Proteomes" id="UP000275772"/>
    </source>
</evidence>
<evidence type="ECO:0000313" key="2">
    <source>
        <dbReference type="EMBL" id="SZF05190.1"/>
    </source>
</evidence>
<protein>
    <submittedName>
        <fullName evidence="2">Uncharacterized protein</fullName>
    </submittedName>
</protein>
<sequence length="117" mass="12928">MKLISSTSTVALAGLLLLIPASYGSKQYRCPRGDPISKEDVLRYSKGHSESFNLDEYPLTPAGKKYSSTYFTSPLGAVLLVTYAAAYVIQVYDNPPQYQLAQYTMGVWTVCTLEESQ</sequence>
<accession>A0A383V0K6</accession>
<feature type="chain" id="PRO_5016632350" evidence="1">
    <location>
        <begin position="25"/>
        <end position="117"/>
    </location>
</feature>
<organism evidence="2 3">
    <name type="scientific">Blumeria hordei</name>
    <name type="common">Barley powdery mildew</name>
    <name type="synonym">Blumeria graminis f. sp. hordei</name>
    <dbReference type="NCBI Taxonomy" id="2867405"/>
    <lineage>
        <taxon>Eukaryota</taxon>
        <taxon>Fungi</taxon>
        <taxon>Dikarya</taxon>
        <taxon>Ascomycota</taxon>
        <taxon>Pezizomycotina</taxon>
        <taxon>Leotiomycetes</taxon>
        <taxon>Erysiphales</taxon>
        <taxon>Erysiphaceae</taxon>
        <taxon>Blumeria</taxon>
    </lineage>
</organism>
<proteinExistence type="predicted"/>
<name>A0A383V0K6_BLUHO</name>
<keyword evidence="1" id="KW-0732">Signal</keyword>
<dbReference type="AlphaFoldDB" id="A0A383V0K6"/>
<reference evidence="2 3" key="1">
    <citation type="submission" date="2017-11" db="EMBL/GenBank/DDBJ databases">
        <authorList>
            <person name="Kracher B."/>
        </authorList>
    </citation>
    <scope>NUCLEOTIDE SEQUENCE [LARGE SCALE GENOMIC DNA]</scope>
    <source>
        <strain evidence="2 3">RACE1</strain>
    </source>
</reference>
<feature type="signal peptide" evidence="1">
    <location>
        <begin position="1"/>
        <end position="24"/>
    </location>
</feature>
<dbReference type="VEuPathDB" id="FungiDB:BLGHR1_15990"/>
<dbReference type="Proteomes" id="UP000275772">
    <property type="component" value="Unassembled WGS sequence"/>
</dbReference>
<dbReference type="EMBL" id="UNSH01000074">
    <property type="protein sequence ID" value="SZF05190.1"/>
    <property type="molecule type" value="Genomic_DNA"/>
</dbReference>